<dbReference type="GO" id="GO:0005634">
    <property type="term" value="C:nucleus"/>
    <property type="evidence" value="ECO:0007669"/>
    <property type="project" value="TreeGrafter"/>
</dbReference>
<keyword evidence="2 4" id="KW-0802">TPR repeat</keyword>
<dbReference type="InterPro" id="IPR011990">
    <property type="entry name" value="TPR-like_helical_dom_sf"/>
</dbReference>
<evidence type="ECO:0000313" key="9">
    <source>
        <dbReference type="Proteomes" id="UP000192927"/>
    </source>
</evidence>
<dbReference type="CDD" id="cd21381">
    <property type="entry name" value="CTWD_TTC4"/>
    <property type="match status" value="1"/>
</dbReference>
<dbReference type="EMBL" id="FWEW01000076">
    <property type="protein sequence ID" value="SLM33640.1"/>
    <property type="molecule type" value="Genomic_DNA"/>
</dbReference>
<dbReference type="PROSITE" id="PS50005">
    <property type="entry name" value="TPR"/>
    <property type="match status" value="1"/>
</dbReference>
<feature type="domain" description="Cns1/TTC4 wheel" evidence="7">
    <location>
        <begin position="312"/>
        <end position="419"/>
    </location>
</feature>
<name>A0A1W5CS66_9LECA</name>
<dbReference type="Gene3D" id="1.25.40.10">
    <property type="entry name" value="Tetratricopeptide repeat domain"/>
    <property type="match status" value="1"/>
</dbReference>
<dbReference type="Proteomes" id="UP000192927">
    <property type="component" value="Unassembled WGS sequence"/>
</dbReference>
<keyword evidence="9" id="KW-1185">Reference proteome</keyword>
<feature type="region of interest" description="Disordered" evidence="6">
    <location>
        <begin position="1"/>
        <end position="72"/>
    </location>
</feature>
<dbReference type="SUPFAM" id="SSF48452">
    <property type="entry name" value="TPR-like"/>
    <property type="match status" value="1"/>
</dbReference>
<dbReference type="PANTHER" id="PTHR46035:SF1">
    <property type="entry name" value="TETRATRICOPEPTIDE REPEAT PROTEIN 4"/>
    <property type="match status" value="1"/>
</dbReference>
<accession>A0A1W5CS66</accession>
<keyword evidence="5" id="KW-0175">Coiled coil</keyword>
<sequence length="427" mass="47400">MPRVEELPDDHDDSQTSSVRASSTRDLEIPQPQGLSSATYSQSTPVPLPADSLTSNGTSTTPSLPPQMASVKAHSVDEIVDLMNRTPLFMTDLSPEALADNPELDAIRALQYEGTRAEVAQGFRESGNECARGKAWKDAKEFYTKALAALRAERNEQESGLVLDEEEEGKKEREIKEACYINRALCNLELKNYRQTTLDCAHTLQLNAKNVKAHYRSAQALLSLSRLDEALDICTRGLTLDPTNGPLKALLAKITAAKDLLDEQERKRQEREMLKKRKEGMLKAALMARMIRTRTTGQPPEMEDTAIKLVPDPLSPTSTLVFPVVLLYPLHLQSDFIKAFGEEQTLGGHLEYLLPLPWDEKGEYTDVEAYMETVAGGLVKVGKKVPLLKVLSGGKVEVVDEIVRINVVPKARAAEWIEEVKRRKGKA</sequence>
<evidence type="ECO:0000256" key="2">
    <source>
        <dbReference type="ARBA" id="ARBA00022803"/>
    </source>
</evidence>
<dbReference type="AlphaFoldDB" id="A0A1W5CS66"/>
<comment type="similarity">
    <text evidence="3">Belongs to the TTC4 family.</text>
</comment>
<feature type="coiled-coil region" evidence="5">
    <location>
        <begin position="247"/>
        <end position="277"/>
    </location>
</feature>
<dbReference type="GO" id="GO:0030544">
    <property type="term" value="F:Hsp70 protein binding"/>
    <property type="evidence" value="ECO:0007669"/>
    <property type="project" value="TreeGrafter"/>
</dbReference>
<evidence type="ECO:0000256" key="6">
    <source>
        <dbReference type="SAM" id="MobiDB-lite"/>
    </source>
</evidence>
<evidence type="ECO:0000256" key="4">
    <source>
        <dbReference type="PROSITE-ProRule" id="PRU00339"/>
    </source>
</evidence>
<proteinExistence type="inferred from homology"/>
<dbReference type="FunFam" id="1.25.40.10:FF:000611">
    <property type="entry name" value="TPR repeat protein"/>
    <property type="match status" value="1"/>
</dbReference>
<dbReference type="GO" id="GO:0006457">
    <property type="term" value="P:protein folding"/>
    <property type="evidence" value="ECO:0007669"/>
    <property type="project" value="TreeGrafter"/>
</dbReference>
<feature type="compositionally biased region" description="Polar residues" evidence="6">
    <location>
        <begin position="52"/>
        <end position="62"/>
    </location>
</feature>
<dbReference type="InterPro" id="IPR019734">
    <property type="entry name" value="TPR_rpt"/>
</dbReference>
<feature type="repeat" description="TPR" evidence="4">
    <location>
        <begin position="211"/>
        <end position="244"/>
    </location>
</feature>
<dbReference type="GO" id="GO:0005829">
    <property type="term" value="C:cytosol"/>
    <property type="evidence" value="ECO:0007669"/>
    <property type="project" value="TreeGrafter"/>
</dbReference>
<evidence type="ECO:0000256" key="1">
    <source>
        <dbReference type="ARBA" id="ARBA00022737"/>
    </source>
</evidence>
<dbReference type="PANTHER" id="PTHR46035">
    <property type="entry name" value="TETRATRICOPEPTIDE REPEAT PROTEIN 4"/>
    <property type="match status" value="1"/>
</dbReference>
<dbReference type="InterPro" id="IPR044059">
    <property type="entry name" value="Csn1/TTC4_wheel"/>
</dbReference>
<protein>
    <submittedName>
        <fullName evidence="8">Tetratricopeptide-like helical domain</fullName>
    </submittedName>
</protein>
<dbReference type="SMART" id="SM00028">
    <property type="entry name" value="TPR"/>
    <property type="match status" value="3"/>
</dbReference>
<evidence type="ECO:0000256" key="5">
    <source>
        <dbReference type="SAM" id="Coils"/>
    </source>
</evidence>
<evidence type="ECO:0000259" key="7">
    <source>
        <dbReference type="Pfam" id="PF18972"/>
    </source>
</evidence>
<dbReference type="GO" id="GO:0051879">
    <property type="term" value="F:Hsp90 protein binding"/>
    <property type="evidence" value="ECO:0007669"/>
    <property type="project" value="InterPro"/>
</dbReference>
<organism evidence="8 9">
    <name type="scientific">Lasallia pustulata</name>
    <dbReference type="NCBI Taxonomy" id="136370"/>
    <lineage>
        <taxon>Eukaryota</taxon>
        <taxon>Fungi</taxon>
        <taxon>Dikarya</taxon>
        <taxon>Ascomycota</taxon>
        <taxon>Pezizomycotina</taxon>
        <taxon>Lecanoromycetes</taxon>
        <taxon>OSLEUM clade</taxon>
        <taxon>Umbilicariomycetidae</taxon>
        <taxon>Umbilicariales</taxon>
        <taxon>Umbilicariaceae</taxon>
        <taxon>Lasallia</taxon>
    </lineage>
</organism>
<dbReference type="Pfam" id="PF18972">
    <property type="entry name" value="Wheel"/>
    <property type="match status" value="1"/>
</dbReference>
<feature type="compositionally biased region" description="Polar residues" evidence="6">
    <location>
        <begin position="33"/>
        <end position="45"/>
    </location>
</feature>
<evidence type="ECO:0000256" key="3">
    <source>
        <dbReference type="ARBA" id="ARBA00023602"/>
    </source>
</evidence>
<keyword evidence="1" id="KW-0677">Repeat</keyword>
<evidence type="ECO:0000313" key="8">
    <source>
        <dbReference type="EMBL" id="SLM33640.1"/>
    </source>
</evidence>
<reference evidence="9" key="1">
    <citation type="submission" date="2017-03" db="EMBL/GenBank/DDBJ databases">
        <authorList>
            <person name="Sharma R."/>
            <person name="Thines M."/>
        </authorList>
    </citation>
    <scope>NUCLEOTIDE SEQUENCE [LARGE SCALE GENOMIC DNA]</scope>
</reference>